<dbReference type="PANTHER" id="PTHR47396:SF1">
    <property type="entry name" value="ATP-DEPENDENT HELICASE IRC3-RELATED"/>
    <property type="match status" value="1"/>
</dbReference>
<gene>
    <name evidence="4" type="primary">irc3_1</name>
    <name evidence="4" type="ORF">LTR16_005028</name>
</gene>
<reference evidence="4 5" key="1">
    <citation type="submission" date="2023-08" db="EMBL/GenBank/DDBJ databases">
        <title>Black Yeasts Isolated from many extreme environments.</title>
        <authorList>
            <person name="Coleine C."/>
            <person name="Stajich J.E."/>
            <person name="Selbmann L."/>
        </authorList>
    </citation>
    <scope>NUCLEOTIDE SEQUENCE [LARGE SCALE GENOMIC DNA]</scope>
    <source>
        <strain evidence="4 5">CCFEE 536</strain>
    </source>
</reference>
<dbReference type="InterPro" id="IPR006935">
    <property type="entry name" value="Helicase/UvrB_N"/>
</dbReference>
<feature type="region of interest" description="Disordered" evidence="2">
    <location>
        <begin position="306"/>
        <end position="334"/>
    </location>
</feature>
<dbReference type="Proteomes" id="UP001357485">
    <property type="component" value="Unassembled WGS sequence"/>
</dbReference>
<evidence type="ECO:0000256" key="2">
    <source>
        <dbReference type="SAM" id="MobiDB-lite"/>
    </source>
</evidence>
<keyword evidence="1 4" id="KW-0547">Nucleotide-binding</keyword>
<dbReference type="InterPro" id="IPR050742">
    <property type="entry name" value="Helicase_Restrict-Modif_Enz"/>
</dbReference>
<dbReference type="Pfam" id="PF04851">
    <property type="entry name" value="ResIII"/>
    <property type="match status" value="1"/>
</dbReference>
<name>A0ABR0LMP5_9PEZI</name>
<evidence type="ECO:0000313" key="5">
    <source>
        <dbReference type="Proteomes" id="UP001357485"/>
    </source>
</evidence>
<evidence type="ECO:0000259" key="3">
    <source>
        <dbReference type="PROSITE" id="PS51194"/>
    </source>
</evidence>
<feature type="compositionally biased region" description="Basic and acidic residues" evidence="2">
    <location>
        <begin position="306"/>
        <end position="316"/>
    </location>
</feature>
<keyword evidence="1 4" id="KW-0067">ATP-binding</keyword>
<dbReference type="GO" id="GO:0004386">
    <property type="term" value="F:helicase activity"/>
    <property type="evidence" value="ECO:0007669"/>
    <property type="project" value="UniProtKB-KW"/>
</dbReference>
<protein>
    <submittedName>
        <fullName evidence="4">ATP-dependent helicase IRC3</fullName>
    </submittedName>
</protein>
<keyword evidence="1 4" id="KW-0347">Helicase</keyword>
<evidence type="ECO:0000256" key="1">
    <source>
        <dbReference type="ARBA" id="ARBA00022806"/>
    </source>
</evidence>
<dbReference type="SUPFAM" id="SSF52540">
    <property type="entry name" value="P-loop containing nucleoside triphosphate hydrolases"/>
    <property type="match status" value="1"/>
</dbReference>
<comment type="caution">
    <text evidence="4">The sequence shown here is derived from an EMBL/GenBank/DDBJ whole genome shotgun (WGS) entry which is preliminary data.</text>
</comment>
<feature type="non-terminal residue" evidence="4">
    <location>
        <position position="334"/>
    </location>
</feature>
<dbReference type="InterPro" id="IPR027417">
    <property type="entry name" value="P-loop_NTPase"/>
</dbReference>
<dbReference type="SMART" id="SM00490">
    <property type="entry name" value="HELICc"/>
    <property type="match status" value="1"/>
</dbReference>
<accession>A0ABR0LMP5</accession>
<evidence type="ECO:0000313" key="4">
    <source>
        <dbReference type="EMBL" id="KAK5200752.1"/>
    </source>
</evidence>
<dbReference type="PANTHER" id="PTHR47396">
    <property type="entry name" value="TYPE I RESTRICTION ENZYME ECOKI R PROTEIN"/>
    <property type="match status" value="1"/>
</dbReference>
<feature type="domain" description="Helicase C-terminal" evidence="3">
    <location>
        <begin position="152"/>
        <end position="300"/>
    </location>
</feature>
<dbReference type="Pfam" id="PF00271">
    <property type="entry name" value="Helicase_C"/>
    <property type="match status" value="1"/>
</dbReference>
<keyword evidence="5" id="KW-1185">Reference proteome</keyword>
<dbReference type="EMBL" id="JAVRRA010017166">
    <property type="protein sequence ID" value="KAK5200752.1"/>
    <property type="molecule type" value="Genomic_DNA"/>
</dbReference>
<dbReference type="Gene3D" id="3.40.50.300">
    <property type="entry name" value="P-loop containing nucleotide triphosphate hydrolases"/>
    <property type="match status" value="2"/>
</dbReference>
<dbReference type="InterPro" id="IPR001650">
    <property type="entry name" value="Helicase_C-like"/>
</dbReference>
<sequence length="334" mass="36434">MASCHASGSADITVASIQSITSGERIDKFDPKAFKLVLVDEAHHIVAPQYLGVLNHFGLIHPADRETATAALVGVSATLSRFDGLRLGAAIDHVVYHKDYVDMIGEKWLSDVKFTTVQSKADISRVRKGANGDFATGALSEAVNNDETNEITVRAWMARANGRKSTLVFCVDLAHVSSLTARFRMHGIDARFITSDTSKDTRSARLDSFRKGEFPVLINCGIFTEGTDIPNIDCVLLARPTKSRNLLVQMIGRGMRLHPEKRDCQIIDMVASLETGIVTTPTLFGLDPSEIVEAADVDALASIRERKDREKKREEAAIEVQANPALGSETLNST</sequence>
<organism evidence="4 5">
    <name type="scientific">Cryomyces antarcticus</name>
    <dbReference type="NCBI Taxonomy" id="329879"/>
    <lineage>
        <taxon>Eukaryota</taxon>
        <taxon>Fungi</taxon>
        <taxon>Dikarya</taxon>
        <taxon>Ascomycota</taxon>
        <taxon>Pezizomycotina</taxon>
        <taxon>Dothideomycetes</taxon>
        <taxon>Dothideomycetes incertae sedis</taxon>
        <taxon>Cryomyces</taxon>
    </lineage>
</organism>
<dbReference type="CDD" id="cd18799">
    <property type="entry name" value="SF2_C_EcoAI-like"/>
    <property type="match status" value="1"/>
</dbReference>
<keyword evidence="1 4" id="KW-0378">Hydrolase</keyword>
<dbReference type="PROSITE" id="PS51194">
    <property type="entry name" value="HELICASE_CTER"/>
    <property type="match status" value="1"/>
</dbReference>
<proteinExistence type="predicted"/>